<dbReference type="InterPro" id="IPR013096">
    <property type="entry name" value="Cupin_2"/>
</dbReference>
<dbReference type="EMBL" id="SWBR01000001">
    <property type="protein sequence ID" value="TKC12403.1"/>
    <property type="molecule type" value="Genomic_DNA"/>
</dbReference>
<evidence type="ECO:0000313" key="2">
    <source>
        <dbReference type="EMBL" id="TKC12403.1"/>
    </source>
</evidence>
<dbReference type="OrthoDB" id="1423961at2"/>
<dbReference type="Gene3D" id="2.60.120.10">
    <property type="entry name" value="Jelly Rolls"/>
    <property type="match status" value="1"/>
</dbReference>
<dbReference type="Pfam" id="PF07883">
    <property type="entry name" value="Cupin_2"/>
    <property type="match status" value="1"/>
</dbReference>
<dbReference type="InterPro" id="IPR011051">
    <property type="entry name" value="RmlC_Cupin_sf"/>
</dbReference>
<dbReference type="CDD" id="cd02230">
    <property type="entry name" value="cupin_HP0902-like"/>
    <property type="match status" value="1"/>
</dbReference>
<dbReference type="PANTHER" id="PTHR37694:SF1">
    <property type="entry name" value="SLR8022 PROTEIN"/>
    <property type="match status" value="1"/>
</dbReference>
<evidence type="ECO:0000313" key="3">
    <source>
        <dbReference type="Proteomes" id="UP000309488"/>
    </source>
</evidence>
<keyword evidence="3" id="KW-1185">Reference proteome</keyword>
<protein>
    <submittedName>
        <fullName evidence="2">Cupin</fullName>
    </submittedName>
</protein>
<name>A0A4U1CUA1_9SPHI</name>
<gene>
    <name evidence="2" type="ORF">FA048_01935</name>
</gene>
<comment type="caution">
    <text evidence="2">The sequence shown here is derived from an EMBL/GenBank/DDBJ whole genome shotgun (WGS) entry which is preliminary data.</text>
</comment>
<dbReference type="InterPro" id="IPR014710">
    <property type="entry name" value="RmlC-like_jellyroll"/>
</dbReference>
<accession>A0A4U1CUA1</accession>
<dbReference type="Proteomes" id="UP000309488">
    <property type="component" value="Unassembled WGS sequence"/>
</dbReference>
<reference evidence="2 3" key="1">
    <citation type="submission" date="2019-04" db="EMBL/GenBank/DDBJ databases">
        <title>Pedobacter sp. RP-3-22 sp. nov., isolated from Arctic soil.</title>
        <authorList>
            <person name="Dahal R.H."/>
            <person name="Kim D.-U."/>
        </authorList>
    </citation>
    <scope>NUCLEOTIDE SEQUENCE [LARGE SCALE GENOMIC DNA]</scope>
    <source>
        <strain evidence="2 3">RP-3-22</strain>
    </source>
</reference>
<dbReference type="AlphaFoldDB" id="A0A4U1CUA1"/>
<evidence type="ECO:0000259" key="1">
    <source>
        <dbReference type="Pfam" id="PF07883"/>
    </source>
</evidence>
<proteinExistence type="predicted"/>
<feature type="domain" description="Cupin type-2" evidence="1">
    <location>
        <begin position="34"/>
        <end position="96"/>
    </location>
</feature>
<sequence length="112" mass="12577">MEIASILKDIEYQDKQPAIKVLLNTPAVKEIRISFKKGQEMKAHQAGYPIVVAVIEGCIDFGVDQQRYILDKGMLIALDANVSHDLKAEEDSIVRLSLNKLDSIERVQQVVK</sequence>
<dbReference type="PANTHER" id="PTHR37694">
    <property type="entry name" value="SLR8022 PROTEIN"/>
    <property type="match status" value="1"/>
</dbReference>
<dbReference type="SUPFAM" id="SSF51182">
    <property type="entry name" value="RmlC-like cupins"/>
    <property type="match status" value="1"/>
</dbReference>
<organism evidence="2 3">
    <name type="scientific">Pedobacter polaris</name>
    <dbReference type="NCBI Taxonomy" id="2571273"/>
    <lineage>
        <taxon>Bacteria</taxon>
        <taxon>Pseudomonadati</taxon>
        <taxon>Bacteroidota</taxon>
        <taxon>Sphingobacteriia</taxon>
        <taxon>Sphingobacteriales</taxon>
        <taxon>Sphingobacteriaceae</taxon>
        <taxon>Pedobacter</taxon>
    </lineage>
</organism>
<dbReference type="RefSeq" id="WP_136838415.1">
    <property type="nucleotide sequence ID" value="NZ_SWBR01000001.1"/>
</dbReference>